<dbReference type="Proteomes" id="UP000295382">
    <property type="component" value="Unassembled WGS sequence"/>
</dbReference>
<comment type="caution">
    <text evidence="1">The sequence shown here is derived from an EMBL/GenBank/DDBJ whole genome shotgun (WGS) entry which is preliminary data.</text>
</comment>
<keyword evidence="2" id="KW-1185">Reference proteome</keyword>
<accession>A0A4R3HWC9</accession>
<reference evidence="1 2" key="1">
    <citation type="submission" date="2019-03" db="EMBL/GenBank/DDBJ databases">
        <title>Genomic Encyclopedia of Type Strains, Phase IV (KMG-IV): sequencing the most valuable type-strain genomes for metagenomic binning, comparative biology and taxonomic classification.</title>
        <authorList>
            <person name="Goeker M."/>
        </authorList>
    </citation>
    <scope>NUCLEOTIDE SEQUENCE [LARGE SCALE GENOMIC DNA]</scope>
    <source>
        <strain evidence="1 2">DSM 7445</strain>
    </source>
</reference>
<gene>
    <name evidence="1" type="ORF">EDC30_104256</name>
</gene>
<evidence type="ECO:0000313" key="1">
    <source>
        <dbReference type="EMBL" id="TCS37452.1"/>
    </source>
</evidence>
<sequence>MNEAIDRLRAMARDALQEYNVQCMKHGGEPEFPQWAKDTLDVCRIAKTQAVELERREATIRTATGALIFSEKELAAARAEASRLKNLINTPHTDDFVEAVKLEAAHQQERWGSAGDAGKSPQDWFWLIGYLAGKSLAAFIRGDQGKGLHHIISSAAALLNWHRHATGEATAMRPGIEAPEEVTQ</sequence>
<organism evidence="1 2">
    <name type="scientific">Paucimonas lemoignei</name>
    <name type="common">Pseudomonas lemoignei</name>
    <dbReference type="NCBI Taxonomy" id="29443"/>
    <lineage>
        <taxon>Bacteria</taxon>
        <taxon>Pseudomonadati</taxon>
        <taxon>Pseudomonadota</taxon>
        <taxon>Betaproteobacteria</taxon>
        <taxon>Burkholderiales</taxon>
        <taxon>Burkholderiaceae</taxon>
        <taxon>Paucimonas</taxon>
    </lineage>
</organism>
<dbReference type="RefSeq" id="WP_132258394.1">
    <property type="nucleotide sequence ID" value="NZ_SLZQ01000004.1"/>
</dbReference>
<evidence type="ECO:0000313" key="2">
    <source>
        <dbReference type="Proteomes" id="UP000295382"/>
    </source>
</evidence>
<dbReference type="EMBL" id="SLZQ01000004">
    <property type="protein sequence ID" value="TCS37452.1"/>
    <property type="molecule type" value="Genomic_DNA"/>
</dbReference>
<dbReference type="OrthoDB" id="7033488at2"/>
<dbReference type="AlphaFoldDB" id="A0A4R3HWC9"/>
<proteinExistence type="predicted"/>
<name>A0A4R3HWC9_PAULE</name>
<protein>
    <submittedName>
        <fullName evidence="1">Uncharacterized protein</fullName>
    </submittedName>
</protein>